<dbReference type="Proteomes" id="UP000033695">
    <property type="component" value="Unassembled WGS sequence"/>
</dbReference>
<dbReference type="RefSeq" id="WP_045922393.1">
    <property type="nucleotide sequence ID" value="NZ_JBHTHW010000003.1"/>
</dbReference>
<feature type="transmembrane region" description="Helical" evidence="1">
    <location>
        <begin position="51"/>
        <end position="71"/>
    </location>
</feature>
<dbReference type="NCBIfam" id="TIGR03732">
    <property type="entry name" value="lanti_perm_MutE"/>
    <property type="match status" value="1"/>
</dbReference>
<accession>A0A0F4KQZ2</accession>
<organism evidence="2 3">
    <name type="scientific">Bombilactobacillus mellis</name>
    <dbReference type="NCBI Taxonomy" id="1218508"/>
    <lineage>
        <taxon>Bacteria</taxon>
        <taxon>Bacillati</taxon>
        <taxon>Bacillota</taxon>
        <taxon>Bacilli</taxon>
        <taxon>Lactobacillales</taxon>
        <taxon>Lactobacillaceae</taxon>
        <taxon>Bombilactobacillus</taxon>
    </lineage>
</organism>
<dbReference type="OrthoDB" id="2303878at2"/>
<dbReference type="CDD" id="cd21807">
    <property type="entry name" value="ABC-2_lan_permease_MutE_EpiE-like"/>
    <property type="match status" value="1"/>
</dbReference>
<feature type="transmembrane region" description="Helical" evidence="1">
    <location>
        <begin position="99"/>
        <end position="123"/>
    </location>
</feature>
<reference evidence="2 3" key="1">
    <citation type="submission" date="2014-12" db="EMBL/GenBank/DDBJ databases">
        <title>Comparative genomics of the lactic acid bacteria isolated from the honey bee gut.</title>
        <authorList>
            <person name="Ellegaard K.M."/>
            <person name="Tamarit D."/>
            <person name="Javelind E."/>
            <person name="Olofsson T."/>
            <person name="Andersson S.G."/>
            <person name="Vasquez A."/>
        </authorList>
    </citation>
    <scope>NUCLEOTIDE SEQUENCE [LARGE SCALE GENOMIC DNA]</scope>
    <source>
        <strain evidence="2 3">Hon2</strain>
    </source>
</reference>
<dbReference type="PATRIC" id="fig|1218508.4.peg.542"/>
<comment type="caution">
    <text evidence="2">The sequence shown here is derived from an EMBL/GenBank/DDBJ whole genome shotgun (WGS) entry which is preliminary data.</text>
</comment>
<protein>
    <submittedName>
        <fullName evidence="2">Lantibiotic ABC superfamily ATP binding cassette transporter permease protein</fullName>
    </submittedName>
</protein>
<dbReference type="InterPro" id="IPR021205">
    <property type="entry name" value="Lanti_perm_SpaE/MutE/EpiE-like"/>
</dbReference>
<sequence>MARYFKAEVLKLRHNHLVRAIWLFPLIGILVALGFSALGGTEILKLSDETIINHWSIIWINALIATLAGTIDRNEKKSTRYMIYSGRAVSLSRIELTRIGLIAVMTLISTLIVSVVLILNSLWLDTPSITSLGNCLLAVGVIWLTTLWQIPFCLWLSRKTIFYVPIILNTLAPLLMGTGIATTDSWLIFPYAWDLRILMPITRMHINGIPLPANSTFLSSQSIPLGLILSLICFVVLSGLASWSFKRQEITK</sequence>
<dbReference type="EMBL" id="JXBZ01000005">
    <property type="protein sequence ID" value="KJY49087.1"/>
    <property type="molecule type" value="Genomic_DNA"/>
</dbReference>
<gene>
    <name evidence="2" type="primary">srtE</name>
    <name evidence="2" type="ORF">JG29_05300</name>
</gene>
<keyword evidence="3" id="KW-1185">Reference proteome</keyword>
<dbReference type="STRING" id="1218508.JG29_05300"/>
<feature type="transmembrane region" description="Helical" evidence="1">
    <location>
        <begin position="129"/>
        <end position="148"/>
    </location>
</feature>
<feature type="transmembrane region" description="Helical" evidence="1">
    <location>
        <begin position="20"/>
        <end position="39"/>
    </location>
</feature>
<evidence type="ECO:0000313" key="2">
    <source>
        <dbReference type="EMBL" id="KJY49087.1"/>
    </source>
</evidence>
<evidence type="ECO:0000313" key="3">
    <source>
        <dbReference type="Proteomes" id="UP000033695"/>
    </source>
</evidence>
<keyword evidence="1" id="KW-0472">Membrane</keyword>
<name>A0A0F4KQZ2_9LACO</name>
<keyword evidence="1" id="KW-1133">Transmembrane helix</keyword>
<dbReference type="HOGENOM" id="CLU_077103_2_0_9"/>
<feature type="transmembrane region" description="Helical" evidence="1">
    <location>
        <begin position="160"/>
        <end position="181"/>
    </location>
</feature>
<evidence type="ECO:0000256" key="1">
    <source>
        <dbReference type="SAM" id="Phobius"/>
    </source>
</evidence>
<proteinExistence type="predicted"/>
<keyword evidence="1" id="KW-0812">Transmembrane</keyword>
<dbReference type="AlphaFoldDB" id="A0A0F4KQZ2"/>
<feature type="transmembrane region" description="Helical" evidence="1">
    <location>
        <begin position="223"/>
        <end position="245"/>
    </location>
</feature>